<organism evidence="10 11">
    <name type="scientific">Austropuccinia psidii MF-1</name>
    <dbReference type="NCBI Taxonomy" id="1389203"/>
    <lineage>
        <taxon>Eukaryota</taxon>
        <taxon>Fungi</taxon>
        <taxon>Dikarya</taxon>
        <taxon>Basidiomycota</taxon>
        <taxon>Pucciniomycotina</taxon>
        <taxon>Pucciniomycetes</taxon>
        <taxon>Pucciniales</taxon>
        <taxon>Sphaerophragmiaceae</taxon>
        <taxon>Austropuccinia</taxon>
    </lineage>
</organism>
<dbReference type="Pfam" id="PF05669">
    <property type="entry name" value="Med31"/>
    <property type="match status" value="1"/>
</dbReference>
<sequence>MIASDSQTNHTTKDEEDEKLKKAKEANQARFEEDLEFVQSLANPHFVQELTLNDTLRSETMINYLNYLKYFHDPDYARFVRYPNALKILDLLNTSEKFRTMIETQETAQLLTDKFIQNWISLSGRLNKTKATMSKEATLNGNHASLTENASTTVIPPEPESANGNSP</sequence>
<feature type="region of interest" description="Disordered" evidence="9">
    <location>
        <begin position="1"/>
        <end position="25"/>
    </location>
</feature>
<proteinExistence type="inferred from homology"/>
<dbReference type="PANTHER" id="PTHR13186">
    <property type="entry name" value="MEDIATOR OF RNA POLYMERASE II TRANSCRIPTION SUBUNIT 31"/>
    <property type="match status" value="1"/>
</dbReference>
<evidence type="ECO:0000256" key="5">
    <source>
        <dbReference type="ARBA" id="ARBA00023159"/>
    </source>
</evidence>
<dbReference type="InterPro" id="IPR038089">
    <property type="entry name" value="Med31_sf"/>
</dbReference>
<dbReference type="GO" id="GO:0016592">
    <property type="term" value="C:mediator complex"/>
    <property type="evidence" value="ECO:0007669"/>
    <property type="project" value="InterPro"/>
</dbReference>
<keyword evidence="5 8" id="KW-0010">Activator</keyword>
<evidence type="ECO:0000256" key="7">
    <source>
        <dbReference type="ARBA" id="ARBA00023242"/>
    </source>
</evidence>
<dbReference type="Gene3D" id="1.10.10.1340">
    <property type="entry name" value="Mediator of RNA polymerase II, submodule Med31 (Soh1)"/>
    <property type="match status" value="1"/>
</dbReference>
<dbReference type="GO" id="GO:0006355">
    <property type="term" value="P:regulation of DNA-templated transcription"/>
    <property type="evidence" value="ECO:0007669"/>
    <property type="project" value="InterPro"/>
</dbReference>
<dbReference type="InterPro" id="IPR008831">
    <property type="entry name" value="Mediator_Med31"/>
</dbReference>
<gene>
    <name evidence="10" type="ORF">O181_053488</name>
</gene>
<evidence type="ECO:0000256" key="6">
    <source>
        <dbReference type="ARBA" id="ARBA00023163"/>
    </source>
</evidence>
<feature type="compositionally biased region" description="Polar residues" evidence="9">
    <location>
        <begin position="1"/>
        <end position="10"/>
    </location>
</feature>
<keyword evidence="11" id="KW-1185">Reference proteome</keyword>
<keyword evidence="7 8" id="KW-0539">Nucleus</keyword>
<dbReference type="OrthoDB" id="10257739at2759"/>
<dbReference type="EMBL" id="AVOT02023623">
    <property type="protein sequence ID" value="MBW0513773.1"/>
    <property type="molecule type" value="Genomic_DNA"/>
</dbReference>
<comment type="caution">
    <text evidence="10">The sequence shown here is derived from an EMBL/GenBank/DDBJ whole genome shotgun (WGS) entry which is preliminary data.</text>
</comment>
<protein>
    <recommendedName>
        <fullName evidence="3 8">Mediator of RNA polymerase II transcription subunit 31</fullName>
    </recommendedName>
</protein>
<evidence type="ECO:0000256" key="4">
    <source>
        <dbReference type="ARBA" id="ARBA00023015"/>
    </source>
</evidence>
<comment type="subunit">
    <text evidence="8">Component of the Mediator complex.</text>
</comment>
<accession>A0A9Q3HQG1</accession>
<comment type="subcellular location">
    <subcellularLocation>
        <location evidence="1 8">Nucleus</location>
    </subcellularLocation>
</comment>
<feature type="compositionally biased region" description="Polar residues" evidence="9">
    <location>
        <begin position="140"/>
        <end position="154"/>
    </location>
</feature>
<keyword evidence="4 8" id="KW-0805">Transcription regulation</keyword>
<feature type="region of interest" description="Disordered" evidence="9">
    <location>
        <begin position="140"/>
        <end position="167"/>
    </location>
</feature>
<evidence type="ECO:0000256" key="2">
    <source>
        <dbReference type="ARBA" id="ARBA00006378"/>
    </source>
</evidence>
<dbReference type="Proteomes" id="UP000765509">
    <property type="component" value="Unassembled WGS sequence"/>
</dbReference>
<evidence type="ECO:0000256" key="9">
    <source>
        <dbReference type="SAM" id="MobiDB-lite"/>
    </source>
</evidence>
<comment type="similarity">
    <text evidence="2 8">Belongs to the Mediator complex subunit 31 family.</text>
</comment>
<evidence type="ECO:0000256" key="1">
    <source>
        <dbReference type="ARBA" id="ARBA00004123"/>
    </source>
</evidence>
<evidence type="ECO:0000313" key="10">
    <source>
        <dbReference type="EMBL" id="MBW0513773.1"/>
    </source>
</evidence>
<evidence type="ECO:0000256" key="8">
    <source>
        <dbReference type="RuleBase" id="RU364129"/>
    </source>
</evidence>
<dbReference type="GO" id="GO:0003712">
    <property type="term" value="F:transcription coregulator activity"/>
    <property type="evidence" value="ECO:0007669"/>
    <property type="project" value="InterPro"/>
</dbReference>
<reference evidence="10" key="1">
    <citation type="submission" date="2021-03" db="EMBL/GenBank/DDBJ databases">
        <title>Draft genome sequence of rust myrtle Austropuccinia psidii MF-1, a brazilian biotype.</title>
        <authorList>
            <person name="Quecine M.C."/>
            <person name="Pachon D.M.R."/>
            <person name="Bonatelli M.L."/>
            <person name="Correr F.H."/>
            <person name="Franceschini L.M."/>
            <person name="Leite T.F."/>
            <person name="Margarido G.R.A."/>
            <person name="Almeida C.A."/>
            <person name="Ferrarezi J.A."/>
            <person name="Labate C.A."/>
        </authorList>
    </citation>
    <scope>NUCLEOTIDE SEQUENCE</scope>
    <source>
        <strain evidence="10">MF-1</strain>
    </source>
</reference>
<name>A0A9Q3HQG1_9BASI</name>
<evidence type="ECO:0000313" key="11">
    <source>
        <dbReference type="Proteomes" id="UP000765509"/>
    </source>
</evidence>
<dbReference type="AlphaFoldDB" id="A0A9Q3HQG1"/>
<keyword evidence="6 8" id="KW-0804">Transcription</keyword>
<comment type="function">
    <text evidence="8">Component of the Mediator complex, a coactivator involved in the regulated transcription of nearly all RNA polymerase II-dependent genes. Mediator functions as a bridge to convey information from gene-specific regulatory proteins to the basal RNA polymerase II transcription machinery. Mediator is recruited to promoters by direct interactions with regulatory proteins and serves as a scaffold for the assembly of a functional preinitiation complex with RNA polymerase II and the general transcription factors.</text>
</comment>
<evidence type="ECO:0000256" key="3">
    <source>
        <dbReference type="ARBA" id="ARBA00019660"/>
    </source>
</evidence>